<evidence type="ECO:0000313" key="4">
    <source>
        <dbReference type="EMBL" id="GGT22749.1"/>
    </source>
</evidence>
<dbReference type="Pfam" id="PF02374">
    <property type="entry name" value="ArsA_ATPase"/>
    <property type="match status" value="1"/>
</dbReference>
<dbReference type="InterPro" id="IPR027417">
    <property type="entry name" value="P-loop_NTPase"/>
</dbReference>
<dbReference type="AlphaFoldDB" id="A0A918GYJ6"/>
<keyword evidence="5" id="KW-1185">Reference proteome</keyword>
<dbReference type="Proteomes" id="UP000619486">
    <property type="component" value="Unassembled WGS sequence"/>
</dbReference>
<dbReference type="Gene3D" id="2.60.40.790">
    <property type="match status" value="1"/>
</dbReference>
<dbReference type="PANTHER" id="PTHR10803">
    <property type="entry name" value="ARSENICAL PUMP-DRIVING ATPASE ARSENITE-TRANSLOCATING ATPASE"/>
    <property type="match status" value="1"/>
</dbReference>
<protein>
    <recommendedName>
        <fullName evidence="6">ArsA family ATPase</fullName>
    </recommendedName>
</protein>
<evidence type="ECO:0000259" key="2">
    <source>
        <dbReference type="Pfam" id="PF02374"/>
    </source>
</evidence>
<dbReference type="EMBL" id="BMQQ01000004">
    <property type="protein sequence ID" value="GGT22749.1"/>
    <property type="molecule type" value="Genomic_DNA"/>
</dbReference>
<feature type="domain" description="ArsA/GET3 Anion-transporting ATPase-like" evidence="2">
    <location>
        <begin position="17"/>
        <end position="258"/>
    </location>
</feature>
<dbReference type="Gene3D" id="3.40.50.300">
    <property type="entry name" value="P-loop containing nucleotide triphosphate hydrolases"/>
    <property type="match status" value="1"/>
</dbReference>
<reference evidence="4" key="2">
    <citation type="submission" date="2020-09" db="EMBL/GenBank/DDBJ databases">
        <authorList>
            <person name="Sun Q."/>
            <person name="Ohkuma M."/>
        </authorList>
    </citation>
    <scope>NUCLEOTIDE SEQUENCE</scope>
    <source>
        <strain evidence="4">JCM 3172</strain>
    </source>
</reference>
<dbReference type="GO" id="GO:0005524">
    <property type="term" value="F:ATP binding"/>
    <property type="evidence" value="ECO:0007669"/>
    <property type="project" value="InterPro"/>
</dbReference>
<evidence type="ECO:0008006" key="6">
    <source>
        <dbReference type="Google" id="ProtNLM"/>
    </source>
</evidence>
<comment type="caution">
    <text evidence="4">The sequence shown here is derived from an EMBL/GenBank/DDBJ whole genome shotgun (WGS) entry which is preliminary data.</text>
</comment>
<feature type="domain" description="ArsA HSP20-like" evidence="3">
    <location>
        <begin position="285"/>
        <end position="346"/>
    </location>
</feature>
<dbReference type="SUPFAM" id="SSF52540">
    <property type="entry name" value="P-loop containing nucleoside triphosphate hydrolases"/>
    <property type="match status" value="1"/>
</dbReference>
<accession>A0A918GYJ6</accession>
<dbReference type="Pfam" id="PF17886">
    <property type="entry name" value="ArsA_HSP20"/>
    <property type="match status" value="1"/>
</dbReference>
<organism evidence="4 5">
    <name type="scientific">Streptomyces purpureus</name>
    <dbReference type="NCBI Taxonomy" id="1951"/>
    <lineage>
        <taxon>Bacteria</taxon>
        <taxon>Bacillati</taxon>
        <taxon>Actinomycetota</taxon>
        <taxon>Actinomycetes</taxon>
        <taxon>Kitasatosporales</taxon>
        <taxon>Streptomycetaceae</taxon>
        <taxon>Streptomyces</taxon>
    </lineage>
</organism>
<gene>
    <name evidence="4" type="ORF">GCM10014713_14450</name>
</gene>
<evidence type="ECO:0000256" key="1">
    <source>
        <dbReference type="ARBA" id="ARBA00011040"/>
    </source>
</evidence>
<proteinExistence type="inferred from homology"/>
<dbReference type="PANTHER" id="PTHR10803:SF3">
    <property type="entry name" value="ATPASE GET3"/>
    <property type="match status" value="1"/>
</dbReference>
<reference evidence="4" key="1">
    <citation type="journal article" date="2014" name="Int. J. Syst. Evol. Microbiol.">
        <title>Complete genome sequence of Corynebacterium casei LMG S-19264T (=DSM 44701T), isolated from a smear-ripened cheese.</title>
        <authorList>
            <consortium name="US DOE Joint Genome Institute (JGI-PGF)"/>
            <person name="Walter F."/>
            <person name="Albersmeier A."/>
            <person name="Kalinowski J."/>
            <person name="Ruckert C."/>
        </authorList>
    </citation>
    <scope>NUCLEOTIDE SEQUENCE</scope>
    <source>
        <strain evidence="4">JCM 3172</strain>
    </source>
</reference>
<comment type="similarity">
    <text evidence="1">Belongs to the arsA ATPase family.</text>
</comment>
<dbReference type="InterPro" id="IPR016300">
    <property type="entry name" value="ATPase_ArsA/GET3"/>
</dbReference>
<evidence type="ECO:0000259" key="3">
    <source>
        <dbReference type="Pfam" id="PF17886"/>
    </source>
</evidence>
<evidence type="ECO:0000313" key="5">
    <source>
        <dbReference type="Proteomes" id="UP000619486"/>
    </source>
</evidence>
<name>A0A918GYJ6_9ACTN</name>
<dbReference type="GO" id="GO:0016887">
    <property type="term" value="F:ATP hydrolysis activity"/>
    <property type="evidence" value="ECO:0007669"/>
    <property type="project" value="InterPro"/>
</dbReference>
<dbReference type="InterPro" id="IPR040612">
    <property type="entry name" value="ArsA_HSP20-like"/>
</dbReference>
<dbReference type="InterPro" id="IPR008978">
    <property type="entry name" value="HSP20-like_chaperone"/>
</dbReference>
<dbReference type="InterPro" id="IPR025723">
    <property type="entry name" value="ArsA/GET3_ATPase-like"/>
</dbReference>
<sequence>MLLVSSEAGGLLGAVPGTRPTPVADGLWAVRVDSGADFRRELLALQDRAGAALDLLGAAPLEDAELTELPGSTHFALLRALRDAAAGDWDTVVVDLPPLRDALALLALPAELRRYLRRLLPPERQAARALRPMLAQLAGVPMPAQWLYATAARLEEEFAAVQAVVDAPTTSVRLVLEPGPAAEDTLRTARLGCALHGLTLDAVVANRLLPAETPDPWFAGLVAQQRKHLDELHAELGAVTELPHLGADPRGLDDLARLDPGPAPDAPVPAPATEWTVEDLRDSDGILVWRLPLPGAVKSDLGLVRRGDELLLRAGPFRRNLPLPSVLRRCTVSGAGLTDGVLRIRFTPDPGLWPTTG</sequence>